<protein>
    <submittedName>
        <fullName evidence="5">UTRA domain-containing protein</fullName>
    </submittedName>
</protein>
<gene>
    <name evidence="5" type="ORF">GD627_09150</name>
</gene>
<organism evidence="5 6">
    <name type="scientific">Arthrobacter yangruifuii</name>
    <dbReference type="NCBI Taxonomy" id="2606616"/>
    <lineage>
        <taxon>Bacteria</taxon>
        <taxon>Bacillati</taxon>
        <taxon>Actinomycetota</taxon>
        <taxon>Actinomycetes</taxon>
        <taxon>Micrococcales</taxon>
        <taxon>Micrococcaceae</taxon>
        <taxon>Arthrobacter</taxon>
    </lineage>
</organism>
<dbReference type="GO" id="GO:0003700">
    <property type="term" value="F:DNA-binding transcription factor activity"/>
    <property type="evidence" value="ECO:0007669"/>
    <property type="project" value="InterPro"/>
</dbReference>
<evidence type="ECO:0000256" key="3">
    <source>
        <dbReference type="ARBA" id="ARBA00023163"/>
    </source>
</evidence>
<name>A0A5N6MHW9_9MICC</name>
<sequence>MASGELDPASGVPLYRQIKDILRTEISDGTADPGTPMTEDRLLDRFGVSRAPIRQALKELSSEGYVYRKQGKGTFPVTGPRILRPAHVRTGDLYHYLTESGLHPASIVSDIERVAPPEKMTEILGIDAAERVLHFTRVISVEGEPLLEARIYIRAPEGFAPTVSELEESGSGFELLEQDLGIALGRAEHESWATAASSDQAAALGVREGSPLLVIETVFYTTDGQPAGWRSAVHRADRFKYRFVTAR</sequence>
<reference evidence="5 6" key="1">
    <citation type="submission" date="2019-08" db="EMBL/GenBank/DDBJ databases">
        <title>Arthrobacter sp. nov., isolated from plateau pika and Tibetan wild ass.</title>
        <authorList>
            <person name="Ge Y."/>
        </authorList>
    </citation>
    <scope>NUCLEOTIDE SEQUENCE [LARGE SCALE GENOMIC DNA]</scope>
    <source>
        <strain evidence="5 6">785</strain>
    </source>
</reference>
<comment type="caution">
    <text evidence="5">The sequence shown here is derived from an EMBL/GenBank/DDBJ whole genome shotgun (WGS) entry which is preliminary data.</text>
</comment>
<dbReference type="Gene3D" id="3.40.1410.10">
    <property type="entry name" value="Chorismate lyase-like"/>
    <property type="match status" value="1"/>
</dbReference>
<dbReference type="Proteomes" id="UP000326852">
    <property type="component" value="Unassembled WGS sequence"/>
</dbReference>
<dbReference type="Gene3D" id="1.10.10.10">
    <property type="entry name" value="Winged helix-like DNA-binding domain superfamily/Winged helix DNA-binding domain"/>
    <property type="match status" value="1"/>
</dbReference>
<evidence type="ECO:0000256" key="1">
    <source>
        <dbReference type="ARBA" id="ARBA00023015"/>
    </source>
</evidence>
<dbReference type="EMBL" id="VTFX01000004">
    <property type="protein sequence ID" value="KAD3633003.1"/>
    <property type="molecule type" value="Genomic_DNA"/>
</dbReference>
<dbReference type="GO" id="GO:0045892">
    <property type="term" value="P:negative regulation of DNA-templated transcription"/>
    <property type="evidence" value="ECO:0007669"/>
    <property type="project" value="TreeGrafter"/>
</dbReference>
<accession>A0A5N6MHW9</accession>
<keyword evidence="3" id="KW-0804">Transcription</keyword>
<dbReference type="CDD" id="cd07377">
    <property type="entry name" value="WHTH_GntR"/>
    <property type="match status" value="1"/>
</dbReference>
<dbReference type="SMART" id="SM00866">
    <property type="entry name" value="UTRA"/>
    <property type="match status" value="1"/>
</dbReference>
<dbReference type="InterPro" id="IPR036390">
    <property type="entry name" value="WH_DNA-bd_sf"/>
</dbReference>
<dbReference type="Pfam" id="PF07702">
    <property type="entry name" value="UTRA"/>
    <property type="match status" value="1"/>
</dbReference>
<dbReference type="Pfam" id="PF00392">
    <property type="entry name" value="GntR"/>
    <property type="match status" value="1"/>
</dbReference>
<dbReference type="PANTHER" id="PTHR44846:SF1">
    <property type="entry name" value="MANNOSYL-D-GLYCERATE TRANSPORT_METABOLISM SYSTEM REPRESSOR MNGR-RELATED"/>
    <property type="match status" value="1"/>
</dbReference>
<dbReference type="InterPro" id="IPR000524">
    <property type="entry name" value="Tscrpt_reg_HTH_GntR"/>
</dbReference>
<keyword evidence="2" id="KW-0238">DNA-binding</keyword>
<dbReference type="SUPFAM" id="SSF46785">
    <property type="entry name" value="Winged helix' DNA-binding domain"/>
    <property type="match status" value="1"/>
</dbReference>
<dbReference type="InterPro" id="IPR050679">
    <property type="entry name" value="Bact_HTH_transcr_reg"/>
</dbReference>
<evidence type="ECO:0000256" key="2">
    <source>
        <dbReference type="ARBA" id="ARBA00023125"/>
    </source>
</evidence>
<dbReference type="InterPro" id="IPR036388">
    <property type="entry name" value="WH-like_DNA-bd_sf"/>
</dbReference>
<dbReference type="InterPro" id="IPR011663">
    <property type="entry name" value="UTRA"/>
</dbReference>
<dbReference type="PROSITE" id="PS50949">
    <property type="entry name" value="HTH_GNTR"/>
    <property type="match status" value="1"/>
</dbReference>
<dbReference type="RefSeq" id="WP_152272239.1">
    <property type="nucleotide sequence ID" value="NZ_VTFX01000004.1"/>
</dbReference>
<dbReference type="GO" id="GO:0003677">
    <property type="term" value="F:DNA binding"/>
    <property type="evidence" value="ECO:0007669"/>
    <property type="project" value="UniProtKB-KW"/>
</dbReference>
<dbReference type="SUPFAM" id="SSF64288">
    <property type="entry name" value="Chorismate lyase-like"/>
    <property type="match status" value="1"/>
</dbReference>
<keyword evidence="1" id="KW-0805">Transcription regulation</keyword>
<evidence type="ECO:0000313" key="6">
    <source>
        <dbReference type="Proteomes" id="UP000326852"/>
    </source>
</evidence>
<proteinExistence type="predicted"/>
<evidence type="ECO:0000259" key="4">
    <source>
        <dbReference type="PROSITE" id="PS50949"/>
    </source>
</evidence>
<dbReference type="SMART" id="SM00345">
    <property type="entry name" value="HTH_GNTR"/>
    <property type="match status" value="1"/>
</dbReference>
<keyword evidence="6" id="KW-1185">Reference proteome</keyword>
<evidence type="ECO:0000313" key="5">
    <source>
        <dbReference type="EMBL" id="KAD3633003.1"/>
    </source>
</evidence>
<dbReference type="PANTHER" id="PTHR44846">
    <property type="entry name" value="MANNOSYL-D-GLYCERATE TRANSPORT/METABOLISM SYSTEM REPRESSOR MNGR-RELATED"/>
    <property type="match status" value="1"/>
</dbReference>
<dbReference type="InterPro" id="IPR028978">
    <property type="entry name" value="Chorismate_lyase_/UTRA_dom_sf"/>
</dbReference>
<dbReference type="AlphaFoldDB" id="A0A5N6MHW9"/>
<feature type="domain" description="HTH gntR-type" evidence="4">
    <location>
        <begin position="12"/>
        <end position="79"/>
    </location>
</feature>
<dbReference type="PRINTS" id="PR00035">
    <property type="entry name" value="HTHGNTR"/>
</dbReference>